<dbReference type="PANTHER" id="PTHR12119:SF2">
    <property type="entry name" value="CYTOCHROME B-C1 COMPLEX SUBUNIT 8"/>
    <property type="match status" value="1"/>
</dbReference>
<dbReference type="InterPro" id="IPR004205">
    <property type="entry name" value="Cyt_bc1_su8"/>
</dbReference>
<keyword evidence="9 11" id="KW-0496">Mitochondrion</keyword>
<evidence type="ECO:0000256" key="2">
    <source>
        <dbReference type="ARBA" id="ARBA00007668"/>
    </source>
</evidence>
<keyword evidence="5" id="KW-0812">Transmembrane</keyword>
<dbReference type="EMBL" id="JAKWFO010000009">
    <property type="protein sequence ID" value="KAI9633408.1"/>
    <property type="molecule type" value="Genomic_DNA"/>
</dbReference>
<dbReference type="GO" id="GO:0005743">
    <property type="term" value="C:mitochondrial inner membrane"/>
    <property type="evidence" value="ECO:0007669"/>
    <property type="project" value="UniProtKB-SubCell"/>
</dbReference>
<accession>A0AA38H384</accession>
<sequence>MRPSQALSSGTTPTGKTYTGWWGNFSQTKQKGIVQYGLSSYQQKPFAGVFRGYLFGGFSRIMHQIPYFALPFASGYFVYTWGKTKYEYYNSKEGHHAMAHSEGH</sequence>
<dbReference type="Proteomes" id="UP001164286">
    <property type="component" value="Unassembled WGS sequence"/>
</dbReference>
<gene>
    <name evidence="13" type="ORF">MKK02DRAFT_39029</name>
</gene>
<dbReference type="GO" id="GO:0045275">
    <property type="term" value="C:respiratory chain complex III"/>
    <property type="evidence" value="ECO:0007669"/>
    <property type="project" value="UniProtKB-UniRule"/>
</dbReference>
<evidence type="ECO:0000256" key="12">
    <source>
        <dbReference type="SAM" id="MobiDB-lite"/>
    </source>
</evidence>
<feature type="compositionally biased region" description="Polar residues" evidence="12">
    <location>
        <begin position="1"/>
        <end position="17"/>
    </location>
</feature>
<evidence type="ECO:0000256" key="11">
    <source>
        <dbReference type="RuleBase" id="RU368118"/>
    </source>
</evidence>
<dbReference type="GeneID" id="77729612"/>
<keyword evidence="7 11" id="KW-0249">Electron transport</keyword>
<organism evidence="13 14">
    <name type="scientific">Dioszegia hungarica</name>
    <dbReference type="NCBI Taxonomy" id="4972"/>
    <lineage>
        <taxon>Eukaryota</taxon>
        <taxon>Fungi</taxon>
        <taxon>Dikarya</taxon>
        <taxon>Basidiomycota</taxon>
        <taxon>Agaricomycotina</taxon>
        <taxon>Tremellomycetes</taxon>
        <taxon>Tremellales</taxon>
        <taxon>Bulleribasidiaceae</taxon>
        <taxon>Dioszegia</taxon>
    </lineage>
</organism>
<evidence type="ECO:0000256" key="10">
    <source>
        <dbReference type="ARBA" id="ARBA00023136"/>
    </source>
</evidence>
<evidence type="ECO:0000256" key="8">
    <source>
        <dbReference type="ARBA" id="ARBA00022989"/>
    </source>
</evidence>
<evidence type="ECO:0000313" key="14">
    <source>
        <dbReference type="Proteomes" id="UP001164286"/>
    </source>
</evidence>
<evidence type="ECO:0000313" key="13">
    <source>
        <dbReference type="EMBL" id="KAI9633408.1"/>
    </source>
</evidence>
<evidence type="ECO:0000256" key="4">
    <source>
        <dbReference type="ARBA" id="ARBA00022660"/>
    </source>
</evidence>
<dbReference type="InterPro" id="IPR036642">
    <property type="entry name" value="Cyt_bc1_su8_sf"/>
</dbReference>
<dbReference type="FunFam" id="1.20.5.210:FF:000001">
    <property type="entry name" value="Cytochrome b-c1 complex subunit 8"/>
    <property type="match status" value="1"/>
</dbReference>
<evidence type="ECO:0000256" key="5">
    <source>
        <dbReference type="ARBA" id="ARBA00022692"/>
    </source>
</evidence>
<keyword evidence="4 11" id="KW-0679">Respiratory chain</keyword>
<dbReference type="Gene3D" id="1.20.5.210">
    <property type="entry name" value="Cytochrome b-c1 complex subunit 8"/>
    <property type="match status" value="1"/>
</dbReference>
<keyword evidence="6 11" id="KW-0999">Mitochondrion inner membrane</keyword>
<dbReference type="SUPFAM" id="SSF81508">
    <property type="entry name" value="Ubiquinone-binding protein QP-C of cytochrome bc1 complex (Ubiquinol-cytochrome c reductase)"/>
    <property type="match status" value="1"/>
</dbReference>
<dbReference type="RefSeq" id="XP_052943185.1">
    <property type="nucleotide sequence ID" value="XM_053090407.1"/>
</dbReference>
<proteinExistence type="inferred from homology"/>
<keyword evidence="8" id="KW-1133">Transmembrane helix</keyword>
<keyword evidence="10" id="KW-0472">Membrane</keyword>
<name>A0AA38H384_9TREE</name>
<reference evidence="13" key="1">
    <citation type="journal article" date="2022" name="G3 (Bethesda)">
        <title>High quality genome of the basidiomycete yeast Dioszegia hungarica PDD-24b-2 isolated from cloud water.</title>
        <authorList>
            <person name="Jarrige D."/>
            <person name="Haridas S."/>
            <person name="Bleykasten-Grosshans C."/>
            <person name="Joly M."/>
            <person name="Nadalig T."/>
            <person name="Sancelme M."/>
            <person name="Vuilleumier S."/>
            <person name="Grigoriev I.V."/>
            <person name="Amato P."/>
            <person name="Bringel F."/>
        </authorList>
    </citation>
    <scope>NUCLEOTIDE SEQUENCE</scope>
    <source>
        <strain evidence="13">PDD-24b-2</strain>
    </source>
</reference>
<dbReference type="Pfam" id="PF02939">
    <property type="entry name" value="UcrQ"/>
    <property type="match status" value="1"/>
</dbReference>
<dbReference type="GO" id="GO:0006122">
    <property type="term" value="P:mitochondrial electron transport, ubiquinol to cytochrome c"/>
    <property type="evidence" value="ECO:0007669"/>
    <property type="project" value="UniProtKB-UniRule"/>
</dbReference>
<evidence type="ECO:0000256" key="9">
    <source>
        <dbReference type="ARBA" id="ARBA00023128"/>
    </source>
</evidence>
<comment type="caution">
    <text evidence="13">The sequence shown here is derived from an EMBL/GenBank/DDBJ whole genome shotgun (WGS) entry which is preliminary data.</text>
</comment>
<dbReference type="AlphaFoldDB" id="A0AA38H384"/>
<evidence type="ECO:0000256" key="1">
    <source>
        <dbReference type="ARBA" id="ARBA00004434"/>
    </source>
</evidence>
<comment type="function">
    <text evidence="11">Component of the ubiquinol-cytochrome c oxidoreductase, a multisubunit transmembrane complex that is part of the mitochondrial electron transport chain which drives oxidative phosphorylation. The complex plays an important role in the uptake of multiple carbon sources present in different host niches.</text>
</comment>
<keyword evidence="3 11" id="KW-0813">Transport</keyword>
<evidence type="ECO:0000256" key="6">
    <source>
        <dbReference type="ARBA" id="ARBA00022792"/>
    </source>
</evidence>
<keyword evidence="14" id="KW-1185">Reference proteome</keyword>
<feature type="region of interest" description="Disordered" evidence="12">
    <location>
        <begin position="1"/>
        <end position="20"/>
    </location>
</feature>
<protein>
    <recommendedName>
        <fullName evidence="11">Cytochrome b-c1 complex subunit 8</fullName>
    </recommendedName>
    <alternativeName>
        <fullName evidence="11">Complex III subunit 8</fullName>
    </alternativeName>
</protein>
<comment type="subunit">
    <text evidence="11">Component of the ubiquinol-cytochrome c oxidoreductase (cytochrome b-c1 complex, complex III, CIII), a multisubunit enzyme composed of 3 respiratory subunits cytochrome b, cytochrome c1 and Rieske protein, 2 core protein subunits, and additional low-molecular weight protein subunits. The complex exists as an obligatory dimer and forms supercomplexes (SCs) in the inner mitochondrial membrane with cytochrome c oxidase (complex IV, CIV).</text>
</comment>
<evidence type="ECO:0000256" key="3">
    <source>
        <dbReference type="ARBA" id="ARBA00022448"/>
    </source>
</evidence>
<comment type="similarity">
    <text evidence="2 11">Belongs to the UQCRQ/QCR8 family.</text>
</comment>
<evidence type="ECO:0000256" key="7">
    <source>
        <dbReference type="ARBA" id="ARBA00022982"/>
    </source>
</evidence>
<comment type="subcellular location">
    <subcellularLocation>
        <location evidence="1 11">Mitochondrion inner membrane</location>
        <topology evidence="1 11">Single-pass membrane protein</topology>
    </subcellularLocation>
</comment>
<dbReference type="PANTHER" id="PTHR12119">
    <property type="entry name" value="UBIQUINOL-CYTOCHROME C REDUCTASE COMPLEX UBIQUINONE-BINDING PROTEIN QP-C"/>
    <property type="match status" value="1"/>
</dbReference>